<comment type="cofactor">
    <cofactor evidence="3">
        <name>Mg(2+)</name>
        <dbReference type="ChEBI" id="CHEBI:18420"/>
    </cofactor>
</comment>
<comment type="catalytic activity">
    <reaction evidence="2 3">
        <text>O-phospho-L-threonyl-[protein] + H2O = L-threonyl-[protein] + phosphate</text>
        <dbReference type="Rhea" id="RHEA:47004"/>
        <dbReference type="Rhea" id="RHEA-COMP:11060"/>
        <dbReference type="Rhea" id="RHEA-COMP:11605"/>
        <dbReference type="ChEBI" id="CHEBI:15377"/>
        <dbReference type="ChEBI" id="CHEBI:30013"/>
        <dbReference type="ChEBI" id="CHEBI:43474"/>
        <dbReference type="ChEBI" id="CHEBI:61977"/>
        <dbReference type="EC" id="3.1.3.16"/>
    </reaction>
</comment>
<dbReference type="Gramene" id="TraesROB_scaffold_014982_01G000100.1">
    <property type="protein sequence ID" value="TraesROB_scaffold_014982_01G000100.1"/>
    <property type="gene ID" value="TraesROB_scaffold_014982_01G000100"/>
</dbReference>
<keyword evidence="3" id="KW-0479">Metal-binding</keyword>
<sequence>MEAPPQIRQTLSEISSRTPAALRIAVGIRLGSLPPSAAAGREDVARYAAYLARQLQPRARRSNPPTGAALRMRAASCYLPEHDEDAHFFHAVAGVIGVADGVGGCRLEGVDAAAFSRGLMASALSEVVASSAAAPPPPGGICPYALLEKAYQQTVASGTPAASTAVIVSLAGRALRWAYVGDSGFAVFRDGRILHRSQPQQSYFNCPFQLSSDSEESNKVSDAAVGEIAVEEGDVVVVASDGLFDNVFDVMLEKIVQSGLALSFTPKNMADIIASQAYAAARRTQDTPFSIAAREHGRNKFRGKKDDTTVVVAFIEFRDIA</sequence>
<dbReference type="Proteomes" id="UP000019116">
    <property type="component" value="Chromosome 7B"/>
</dbReference>
<dbReference type="Gramene" id="TraesARI7B03G04117390.1">
    <property type="protein sequence ID" value="TraesARI7B03G04117390.1.CDS1"/>
    <property type="gene ID" value="TraesARI7B03G04117390"/>
</dbReference>
<reference evidence="5" key="1">
    <citation type="submission" date="2018-08" db="EMBL/GenBank/DDBJ databases">
        <authorList>
            <person name="Rossello M."/>
        </authorList>
    </citation>
    <scope>NUCLEOTIDE SEQUENCE [LARGE SCALE GENOMIC DNA]</scope>
    <source>
        <strain evidence="5">cv. Chinese Spring</strain>
    </source>
</reference>
<dbReference type="GO" id="GO:0004722">
    <property type="term" value="F:protein serine/threonine phosphatase activity"/>
    <property type="evidence" value="ECO:0000318"/>
    <property type="project" value="GO_Central"/>
</dbReference>
<proteinExistence type="inferred from homology"/>
<dbReference type="InterPro" id="IPR001932">
    <property type="entry name" value="PPM-type_phosphatase-like_dom"/>
</dbReference>
<keyword evidence="3" id="KW-0464">Manganese</keyword>
<comment type="similarity">
    <text evidence="3">Belongs to the PP2C family.</text>
</comment>
<dbReference type="Pfam" id="PF13672">
    <property type="entry name" value="PP2C_2"/>
    <property type="match status" value="1"/>
</dbReference>
<evidence type="ECO:0000259" key="4">
    <source>
        <dbReference type="PROSITE" id="PS51746"/>
    </source>
</evidence>
<name>A0A3B6SFZ2_WHEAT</name>
<keyword evidence="3" id="KW-0460">Magnesium</keyword>
<dbReference type="Gramene" id="TraesCS7B03G0730300.1">
    <property type="protein sequence ID" value="TraesCS7B03G0730300.1.CDS1"/>
    <property type="gene ID" value="TraesCS7B03G0730300"/>
</dbReference>
<dbReference type="PROSITE" id="PS51746">
    <property type="entry name" value="PPM_2"/>
    <property type="match status" value="1"/>
</dbReference>
<feature type="domain" description="PPM-type phosphatase" evidence="4">
    <location>
        <begin position="69"/>
        <end position="315"/>
    </location>
</feature>
<dbReference type="Gene3D" id="3.60.40.10">
    <property type="entry name" value="PPM-type phosphatase domain"/>
    <property type="match status" value="1"/>
</dbReference>
<evidence type="ECO:0000313" key="5">
    <source>
        <dbReference type="EnsemblPlants" id="TraesCS7B02G266200.1.cds1"/>
    </source>
</evidence>
<comment type="cofactor">
    <cofactor evidence="3">
        <name>Mn(2+)</name>
        <dbReference type="ChEBI" id="CHEBI:29035"/>
    </cofactor>
</comment>
<comment type="catalytic activity">
    <reaction evidence="1 3">
        <text>O-phospho-L-seryl-[protein] + H2O = L-seryl-[protein] + phosphate</text>
        <dbReference type="Rhea" id="RHEA:20629"/>
        <dbReference type="Rhea" id="RHEA-COMP:9863"/>
        <dbReference type="Rhea" id="RHEA-COMP:11604"/>
        <dbReference type="ChEBI" id="CHEBI:15377"/>
        <dbReference type="ChEBI" id="CHEBI:29999"/>
        <dbReference type="ChEBI" id="CHEBI:43474"/>
        <dbReference type="ChEBI" id="CHEBI:83421"/>
        <dbReference type="EC" id="3.1.3.16"/>
    </reaction>
</comment>
<reference evidence="5" key="2">
    <citation type="submission" date="2018-10" db="UniProtKB">
        <authorList>
            <consortium name="EnsemblPlants"/>
        </authorList>
    </citation>
    <scope>IDENTIFICATION</scope>
</reference>
<dbReference type="EC" id="3.1.3.16" evidence="3"/>
<dbReference type="SUPFAM" id="SSF81606">
    <property type="entry name" value="PP2C-like"/>
    <property type="match status" value="1"/>
</dbReference>
<dbReference type="Gramene" id="TraesSYM7B03G04223720.1">
    <property type="protein sequence ID" value="TraesSYM7B03G04223720.1.CDS1"/>
    <property type="gene ID" value="TraesSYM7B03G04223720"/>
</dbReference>
<keyword evidence="3" id="KW-0904">Protein phosphatase</keyword>
<dbReference type="Gramene" id="TraesCS7B02G266200.1">
    <property type="protein sequence ID" value="TraesCS7B02G266200.1.cds1"/>
    <property type="gene ID" value="TraesCS7B02G266200"/>
</dbReference>
<dbReference type="Gramene" id="TraesCLE_scaffold_012892_01G000100.1">
    <property type="protein sequence ID" value="TraesCLE_scaffold_012892_01G000100.1"/>
    <property type="gene ID" value="TraesCLE_scaffold_012892_01G000100"/>
</dbReference>
<organism evidence="5">
    <name type="scientific">Triticum aestivum</name>
    <name type="common">Wheat</name>
    <dbReference type="NCBI Taxonomy" id="4565"/>
    <lineage>
        <taxon>Eukaryota</taxon>
        <taxon>Viridiplantae</taxon>
        <taxon>Streptophyta</taxon>
        <taxon>Embryophyta</taxon>
        <taxon>Tracheophyta</taxon>
        <taxon>Spermatophyta</taxon>
        <taxon>Magnoliopsida</taxon>
        <taxon>Liliopsida</taxon>
        <taxon>Poales</taxon>
        <taxon>Poaceae</taxon>
        <taxon>BOP clade</taxon>
        <taxon>Pooideae</taxon>
        <taxon>Triticodae</taxon>
        <taxon>Triticeae</taxon>
        <taxon>Triticinae</taxon>
        <taxon>Triticum</taxon>
    </lineage>
</organism>
<dbReference type="PANTHER" id="PTHR12320">
    <property type="entry name" value="PROTEIN PHOSPHATASE 2C"/>
    <property type="match status" value="1"/>
</dbReference>
<dbReference type="SMR" id="A0A3B6SFZ2"/>
<dbReference type="InterPro" id="IPR039123">
    <property type="entry name" value="PPTC7"/>
</dbReference>
<dbReference type="InterPro" id="IPR036457">
    <property type="entry name" value="PPM-type-like_dom_sf"/>
</dbReference>
<keyword evidence="6" id="KW-1185">Reference proteome</keyword>
<protein>
    <recommendedName>
        <fullName evidence="3">Protein phosphatase</fullName>
        <ecNumber evidence="3">3.1.3.16</ecNumber>
    </recommendedName>
</protein>
<dbReference type="OMA" id="DSWFVSS"/>
<dbReference type="Gramene" id="TraesRN7B0100735200.1">
    <property type="protein sequence ID" value="TraesRN7B0100735200.1"/>
    <property type="gene ID" value="TraesRN7B0100735200"/>
</dbReference>
<dbReference type="PANTHER" id="PTHR12320:SF69">
    <property type="entry name" value="PROTEIN PHOSPHATASE"/>
    <property type="match status" value="1"/>
</dbReference>
<dbReference type="SMART" id="SM00332">
    <property type="entry name" value="PP2Cc"/>
    <property type="match status" value="1"/>
</dbReference>
<dbReference type="OrthoDB" id="681748at2759"/>
<evidence type="ECO:0000256" key="3">
    <source>
        <dbReference type="RuleBase" id="RU366020"/>
    </source>
</evidence>
<dbReference type="AlphaFoldDB" id="A0A3B6SFZ2"/>
<dbReference type="Gramene" id="TraesJAG7B03G04156700.1">
    <property type="protein sequence ID" value="TraesJAG7B03G04156700.1.CDS1"/>
    <property type="gene ID" value="TraesJAG7B03G04156700"/>
</dbReference>
<dbReference type="Gramene" id="TraesCAD_scaffold_018025_01G000500.1">
    <property type="protein sequence ID" value="TraesCAD_scaffold_018025_01G000500.1"/>
    <property type="gene ID" value="TraesCAD_scaffold_018025_01G000500"/>
</dbReference>
<dbReference type="SMART" id="SM00331">
    <property type="entry name" value="PP2C_SIG"/>
    <property type="match status" value="1"/>
</dbReference>
<dbReference type="Gramene" id="TraesNOR7B03G04220580.1">
    <property type="protein sequence ID" value="TraesNOR7B03G04220580.1.CDS1"/>
    <property type="gene ID" value="TraesNOR7B03G04220580"/>
</dbReference>
<evidence type="ECO:0000256" key="1">
    <source>
        <dbReference type="ARBA" id="ARBA00047761"/>
    </source>
</evidence>
<dbReference type="Gramene" id="TraesJUL7B03G04213590.1">
    <property type="protein sequence ID" value="TraesJUL7B03G04213590.1.CDS1"/>
    <property type="gene ID" value="TraesJUL7B03G04213590"/>
</dbReference>
<evidence type="ECO:0000313" key="6">
    <source>
        <dbReference type="Proteomes" id="UP000019116"/>
    </source>
</evidence>
<dbReference type="EnsemblPlants" id="TraesCS7B02G266200.1">
    <property type="protein sequence ID" value="TraesCS7B02G266200.1.cds1"/>
    <property type="gene ID" value="TraesCS7B02G266200"/>
</dbReference>
<dbReference type="STRING" id="4565.A0A3B6SFZ2"/>
<dbReference type="Gramene" id="TraesKAR7B01G0320070.1">
    <property type="protein sequence ID" value="cds.TraesKAR7B01G0320070.1"/>
    <property type="gene ID" value="TraesKAR7B01G0320070"/>
</dbReference>
<accession>A0A3B6SFZ2</accession>
<dbReference type="GO" id="GO:0046872">
    <property type="term" value="F:metal ion binding"/>
    <property type="evidence" value="ECO:0007669"/>
    <property type="project" value="UniProtKB-UniRule"/>
</dbReference>
<dbReference type="Gramene" id="TraesPARA_EIv1.0_2438660.1">
    <property type="protein sequence ID" value="TraesPARA_EIv1.0_2438660.1.CDS1"/>
    <property type="gene ID" value="TraesPARA_EIv1.0_2438660"/>
</dbReference>
<evidence type="ECO:0000256" key="2">
    <source>
        <dbReference type="ARBA" id="ARBA00048336"/>
    </source>
</evidence>
<keyword evidence="3" id="KW-0378">Hydrolase</keyword>